<dbReference type="AlphaFoldDB" id="A0A835YJU3"/>
<dbReference type="Proteomes" id="UP000664859">
    <property type="component" value="Unassembled WGS sequence"/>
</dbReference>
<reference evidence="8" key="1">
    <citation type="submission" date="2021-02" db="EMBL/GenBank/DDBJ databases">
        <title>First Annotated Genome of the Yellow-green Alga Tribonema minus.</title>
        <authorList>
            <person name="Mahan K.M."/>
        </authorList>
    </citation>
    <scope>NUCLEOTIDE SEQUENCE</scope>
    <source>
        <strain evidence="8">UTEX B ZZ1240</strain>
    </source>
</reference>
<feature type="binding site" evidence="6">
    <location>
        <position position="32"/>
    </location>
    <ligand>
        <name>ATP</name>
        <dbReference type="ChEBI" id="CHEBI:30616"/>
    </ligand>
</feature>
<organism evidence="8 9">
    <name type="scientific">Tribonema minus</name>
    <dbReference type="NCBI Taxonomy" id="303371"/>
    <lineage>
        <taxon>Eukaryota</taxon>
        <taxon>Sar</taxon>
        <taxon>Stramenopiles</taxon>
        <taxon>Ochrophyta</taxon>
        <taxon>PX clade</taxon>
        <taxon>Xanthophyceae</taxon>
        <taxon>Tribonematales</taxon>
        <taxon>Tribonemataceae</taxon>
        <taxon>Tribonema</taxon>
    </lineage>
</organism>
<dbReference type="PANTHER" id="PTHR11584">
    <property type="entry name" value="SERINE/THREONINE PROTEIN KINASE"/>
    <property type="match status" value="1"/>
</dbReference>
<dbReference type="PROSITE" id="PS00107">
    <property type="entry name" value="PROTEIN_KINASE_ATP"/>
    <property type="match status" value="1"/>
</dbReference>
<dbReference type="GO" id="GO:0005524">
    <property type="term" value="F:ATP binding"/>
    <property type="evidence" value="ECO:0007669"/>
    <property type="project" value="UniProtKB-UniRule"/>
</dbReference>
<dbReference type="InterPro" id="IPR000719">
    <property type="entry name" value="Prot_kinase_dom"/>
</dbReference>
<dbReference type="InterPro" id="IPR011009">
    <property type="entry name" value="Kinase-like_dom_sf"/>
</dbReference>
<feature type="non-terminal residue" evidence="8">
    <location>
        <position position="1"/>
    </location>
</feature>
<protein>
    <submittedName>
        <fullName evidence="8">Kinase-like domain-containing protein</fullName>
    </submittedName>
</protein>
<sequence>RKWALGPELGRGAFGQVHMGLDQVTGEFIAVKACLISGGRSSTASKLSNEIRLMQRCRHVNIVQYLGTELSPAGVYIVQEWVPGGSITSILSNFGAFTQPVTQCYARQILHGLVYLHSCGTVHRDLKGDNVLVSAGGIVKIADFGTSEQLYDLQDDRGHLQGTLHFMAPEVLQRQPQGMAVDVWAFACLVLQMHTGNMPWASELGARKRLPRLLRLMQAHRMPPLPNDLNPTMRAALTACFSWNPAERPTAKHLVHHGY</sequence>
<dbReference type="CDD" id="cd06606">
    <property type="entry name" value="STKc_MAPKKK"/>
    <property type="match status" value="1"/>
</dbReference>
<dbReference type="PROSITE" id="PS50011">
    <property type="entry name" value="PROTEIN_KINASE_DOM"/>
    <property type="match status" value="1"/>
</dbReference>
<dbReference type="InterPro" id="IPR017441">
    <property type="entry name" value="Protein_kinase_ATP_BS"/>
</dbReference>
<dbReference type="EMBL" id="JAFCMP010000532">
    <property type="protein sequence ID" value="KAG5176821.1"/>
    <property type="molecule type" value="Genomic_DNA"/>
</dbReference>
<dbReference type="OrthoDB" id="266718at2759"/>
<keyword evidence="1" id="KW-0723">Serine/threonine-protein kinase</keyword>
<feature type="domain" description="Protein kinase" evidence="7">
    <location>
        <begin position="3"/>
        <end position="259"/>
    </location>
</feature>
<dbReference type="Gene3D" id="1.10.510.10">
    <property type="entry name" value="Transferase(Phosphotransferase) domain 1"/>
    <property type="match status" value="1"/>
</dbReference>
<evidence type="ECO:0000256" key="3">
    <source>
        <dbReference type="ARBA" id="ARBA00022741"/>
    </source>
</evidence>
<keyword evidence="3 6" id="KW-0547">Nucleotide-binding</keyword>
<keyword evidence="9" id="KW-1185">Reference proteome</keyword>
<dbReference type="PANTHER" id="PTHR11584:SF369">
    <property type="entry name" value="MITOGEN-ACTIVATED PROTEIN KINASE KINASE KINASE 19-RELATED"/>
    <property type="match status" value="1"/>
</dbReference>
<evidence type="ECO:0000256" key="2">
    <source>
        <dbReference type="ARBA" id="ARBA00022679"/>
    </source>
</evidence>
<dbReference type="Pfam" id="PF00069">
    <property type="entry name" value="Pkinase"/>
    <property type="match status" value="1"/>
</dbReference>
<keyword evidence="4 8" id="KW-0418">Kinase</keyword>
<evidence type="ECO:0000256" key="1">
    <source>
        <dbReference type="ARBA" id="ARBA00022527"/>
    </source>
</evidence>
<accession>A0A835YJU3</accession>
<keyword evidence="2" id="KW-0808">Transferase</keyword>
<dbReference type="SUPFAM" id="SSF56112">
    <property type="entry name" value="Protein kinase-like (PK-like)"/>
    <property type="match status" value="1"/>
</dbReference>
<dbReference type="GO" id="GO:0004674">
    <property type="term" value="F:protein serine/threonine kinase activity"/>
    <property type="evidence" value="ECO:0007669"/>
    <property type="project" value="UniProtKB-KW"/>
</dbReference>
<evidence type="ECO:0000256" key="4">
    <source>
        <dbReference type="ARBA" id="ARBA00022777"/>
    </source>
</evidence>
<evidence type="ECO:0000256" key="5">
    <source>
        <dbReference type="ARBA" id="ARBA00022840"/>
    </source>
</evidence>
<dbReference type="SMART" id="SM00220">
    <property type="entry name" value="S_TKc"/>
    <property type="match status" value="1"/>
</dbReference>
<keyword evidence="5 6" id="KW-0067">ATP-binding</keyword>
<gene>
    <name evidence="8" type="ORF">JKP88DRAFT_131065</name>
</gene>
<evidence type="ECO:0000313" key="8">
    <source>
        <dbReference type="EMBL" id="KAG5176821.1"/>
    </source>
</evidence>
<comment type="caution">
    <text evidence="8">The sequence shown here is derived from an EMBL/GenBank/DDBJ whole genome shotgun (WGS) entry which is preliminary data.</text>
</comment>
<proteinExistence type="predicted"/>
<dbReference type="PIRSF" id="PIRSF000654">
    <property type="entry name" value="Integrin-linked_kinase"/>
    <property type="match status" value="1"/>
</dbReference>
<feature type="non-terminal residue" evidence="8">
    <location>
        <position position="259"/>
    </location>
</feature>
<evidence type="ECO:0000259" key="7">
    <source>
        <dbReference type="PROSITE" id="PS50011"/>
    </source>
</evidence>
<evidence type="ECO:0000256" key="6">
    <source>
        <dbReference type="PROSITE-ProRule" id="PRU10141"/>
    </source>
</evidence>
<evidence type="ECO:0000313" key="9">
    <source>
        <dbReference type="Proteomes" id="UP000664859"/>
    </source>
</evidence>
<name>A0A835YJU3_9STRA</name>